<evidence type="ECO:0000313" key="2">
    <source>
        <dbReference type="Proteomes" id="UP000615446"/>
    </source>
</evidence>
<gene>
    <name evidence="1" type="ORF">RCL2_002626700</name>
</gene>
<dbReference type="EMBL" id="BLAL01000285">
    <property type="protein sequence ID" value="GES99783.1"/>
    <property type="molecule type" value="Genomic_DNA"/>
</dbReference>
<accession>A0A8H3R1A9</accession>
<evidence type="ECO:0000313" key="1">
    <source>
        <dbReference type="EMBL" id="GES99783.1"/>
    </source>
</evidence>
<name>A0A8H3R1A9_9GLOM</name>
<organism evidence="1 2">
    <name type="scientific">Rhizophagus clarus</name>
    <dbReference type="NCBI Taxonomy" id="94130"/>
    <lineage>
        <taxon>Eukaryota</taxon>
        <taxon>Fungi</taxon>
        <taxon>Fungi incertae sedis</taxon>
        <taxon>Mucoromycota</taxon>
        <taxon>Glomeromycotina</taxon>
        <taxon>Glomeromycetes</taxon>
        <taxon>Glomerales</taxon>
        <taxon>Glomeraceae</taxon>
        <taxon>Rhizophagus</taxon>
    </lineage>
</organism>
<comment type="caution">
    <text evidence="1">The sequence shown here is derived from an EMBL/GenBank/DDBJ whole genome shotgun (WGS) entry which is preliminary data.</text>
</comment>
<dbReference type="Proteomes" id="UP000615446">
    <property type="component" value="Unassembled WGS sequence"/>
</dbReference>
<proteinExistence type="predicted"/>
<sequence>MIFYRTISAKLYRKASLTAEKNSRRLNLVVLEDMVCHRQYNIDRDKQSANSFRDTLFIASILESLEILDRETLIFILLRMKERNICTN</sequence>
<protein>
    <submittedName>
        <fullName evidence="1">Uncharacterized protein</fullName>
    </submittedName>
</protein>
<dbReference type="AlphaFoldDB" id="A0A8H3R1A9"/>
<reference evidence="1" key="1">
    <citation type="submission" date="2019-10" db="EMBL/GenBank/DDBJ databases">
        <title>Conservation and host-specific expression of non-tandemly repeated heterogenous ribosome RNA gene in arbuscular mycorrhizal fungi.</title>
        <authorList>
            <person name="Maeda T."/>
            <person name="Kobayashi Y."/>
            <person name="Nakagawa T."/>
            <person name="Ezawa T."/>
            <person name="Yamaguchi K."/>
            <person name="Bino T."/>
            <person name="Nishimoto Y."/>
            <person name="Shigenobu S."/>
            <person name="Kawaguchi M."/>
        </authorList>
    </citation>
    <scope>NUCLEOTIDE SEQUENCE</scope>
    <source>
        <strain evidence="1">HR1</strain>
    </source>
</reference>